<feature type="region of interest" description="Disordered" evidence="1">
    <location>
        <begin position="428"/>
        <end position="458"/>
    </location>
</feature>
<name>A0A1I8AYN9_MELHA</name>
<feature type="compositionally biased region" description="Acidic residues" evidence="1">
    <location>
        <begin position="428"/>
        <end position="444"/>
    </location>
</feature>
<dbReference type="Proteomes" id="UP000095281">
    <property type="component" value="Unplaced"/>
</dbReference>
<dbReference type="WBParaSite" id="MhA1_Contig1049.frz3.gene10">
    <property type="protein sequence ID" value="MhA1_Contig1049.frz3.gene10"/>
    <property type="gene ID" value="MhA1_Contig1049.frz3.gene10"/>
</dbReference>
<organism evidence="2 3">
    <name type="scientific">Meloidogyne hapla</name>
    <name type="common">Root-knot nematode worm</name>
    <dbReference type="NCBI Taxonomy" id="6305"/>
    <lineage>
        <taxon>Eukaryota</taxon>
        <taxon>Metazoa</taxon>
        <taxon>Ecdysozoa</taxon>
        <taxon>Nematoda</taxon>
        <taxon>Chromadorea</taxon>
        <taxon>Rhabditida</taxon>
        <taxon>Tylenchina</taxon>
        <taxon>Tylenchomorpha</taxon>
        <taxon>Tylenchoidea</taxon>
        <taxon>Meloidogynidae</taxon>
        <taxon>Meloidogyninae</taxon>
        <taxon>Meloidogyne</taxon>
    </lineage>
</organism>
<keyword evidence="2" id="KW-1185">Reference proteome</keyword>
<sequence length="458" mass="52673">MKTINEYHTRRLDVFSRMKHLCLMKNYCHFYNHDDFSDYVTRFAGPYLVNELFISQLIDAGFLSIKVLRIRYFIDATLPAMENSFTERNEDIIKYLLGGNHLRSSHQPDKPLPPTLTRGENIGDDNNENEEGTLFMHRNVSLSPKRRKLFHIHSDSLLPSGSCTSFNLQFANFDVQSSATECHQSLIGNEKEEDIKYLGDKPTSIETEKPKNFCESITFQKVHSNIAISHLHITESSNILQKHLITFLSLNAEEVEFCCAESNGNIVEEFSLSSKPSINIEYTKNIKFLNKFDSIANDFLHKFESFVHFLLQCCPKLQWLNFEFKCDEIISEKLFAIKFESLILSLVEYLKLLKCGNEKLEIKISFDATFMTSKEDIPNSKSLELIGAKYESDFSDEPDISQIIELNDFIGRIHKCIFIMIFEPEAEDKDNSEISEETSEDSENSVEAIDNSENSDGA</sequence>
<protein>
    <submittedName>
        <fullName evidence="3">Uncharacterized protein</fullName>
    </submittedName>
</protein>
<accession>A0A1I8AYN9</accession>
<dbReference type="AlphaFoldDB" id="A0A1I8AYN9"/>
<evidence type="ECO:0000256" key="1">
    <source>
        <dbReference type="SAM" id="MobiDB-lite"/>
    </source>
</evidence>
<reference evidence="3" key="1">
    <citation type="submission" date="2016-11" db="UniProtKB">
        <authorList>
            <consortium name="WormBaseParasite"/>
        </authorList>
    </citation>
    <scope>IDENTIFICATION</scope>
</reference>
<proteinExistence type="predicted"/>
<evidence type="ECO:0000313" key="3">
    <source>
        <dbReference type="WBParaSite" id="MhA1_Contig1049.frz3.gene10"/>
    </source>
</evidence>
<evidence type="ECO:0000313" key="2">
    <source>
        <dbReference type="Proteomes" id="UP000095281"/>
    </source>
</evidence>